<evidence type="ECO:0000256" key="12">
    <source>
        <dbReference type="ARBA" id="ARBA00022801"/>
    </source>
</evidence>
<accession>A0A6B8KH18</accession>
<evidence type="ECO:0000256" key="11">
    <source>
        <dbReference type="ARBA" id="ARBA00022759"/>
    </source>
</evidence>
<dbReference type="Gene3D" id="3.30.420.10">
    <property type="entry name" value="Ribonuclease H-like superfamily/Ribonuclease H"/>
    <property type="match status" value="1"/>
</dbReference>
<comment type="function">
    <text evidence="3 14 16">Endonuclease that specifically degrades the RNA of RNA-DNA hybrids.</text>
</comment>
<dbReference type="PANTHER" id="PTHR10954">
    <property type="entry name" value="RIBONUCLEASE H2 SUBUNIT A"/>
    <property type="match status" value="1"/>
</dbReference>
<dbReference type="Pfam" id="PF01351">
    <property type="entry name" value="RNase_HII"/>
    <property type="match status" value="1"/>
</dbReference>
<evidence type="ECO:0000313" key="19">
    <source>
        <dbReference type="Proteomes" id="UP000309061"/>
    </source>
</evidence>
<evidence type="ECO:0000256" key="2">
    <source>
        <dbReference type="ARBA" id="ARBA00001946"/>
    </source>
</evidence>
<evidence type="ECO:0000256" key="9">
    <source>
        <dbReference type="ARBA" id="ARBA00022722"/>
    </source>
</evidence>
<comment type="similarity">
    <text evidence="5 14 16">Belongs to the RNase HII family.</text>
</comment>
<dbReference type="GO" id="GO:0004523">
    <property type="term" value="F:RNA-DNA hybrid ribonuclease activity"/>
    <property type="evidence" value="ECO:0007669"/>
    <property type="project" value="UniProtKB-UniRule"/>
</dbReference>
<comment type="subcellular location">
    <subcellularLocation>
        <location evidence="4 14">Cytoplasm</location>
    </subcellularLocation>
</comment>
<evidence type="ECO:0000256" key="14">
    <source>
        <dbReference type="HAMAP-Rule" id="MF_00052"/>
    </source>
</evidence>
<dbReference type="PANTHER" id="PTHR10954:SF18">
    <property type="entry name" value="RIBONUCLEASE HII"/>
    <property type="match status" value="1"/>
</dbReference>
<dbReference type="GO" id="GO:0003723">
    <property type="term" value="F:RNA binding"/>
    <property type="evidence" value="ECO:0007669"/>
    <property type="project" value="UniProtKB-UniRule"/>
</dbReference>
<evidence type="ECO:0000256" key="13">
    <source>
        <dbReference type="ARBA" id="ARBA00023211"/>
    </source>
</evidence>
<dbReference type="InterPro" id="IPR024567">
    <property type="entry name" value="RNase_HII/HIII_dom"/>
</dbReference>
<dbReference type="GO" id="GO:0032299">
    <property type="term" value="C:ribonuclease H2 complex"/>
    <property type="evidence" value="ECO:0007669"/>
    <property type="project" value="TreeGrafter"/>
</dbReference>
<dbReference type="InterPro" id="IPR001352">
    <property type="entry name" value="RNase_HII/HIII"/>
</dbReference>
<evidence type="ECO:0000256" key="10">
    <source>
        <dbReference type="ARBA" id="ARBA00022723"/>
    </source>
</evidence>
<keyword evidence="9 14" id="KW-0540">Nuclease</keyword>
<dbReference type="GO" id="GO:0043137">
    <property type="term" value="P:DNA replication, removal of RNA primer"/>
    <property type="evidence" value="ECO:0007669"/>
    <property type="project" value="TreeGrafter"/>
</dbReference>
<protein>
    <recommendedName>
        <fullName evidence="7 14">Ribonuclease HII</fullName>
        <shortName evidence="14">RNase HII</shortName>
        <ecNumber evidence="6 14">3.1.26.4</ecNumber>
    </recommendedName>
</protein>
<evidence type="ECO:0000256" key="3">
    <source>
        <dbReference type="ARBA" id="ARBA00004065"/>
    </source>
</evidence>
<keyword evidence="12 14" id="KW-0378">Hydrolase</keyword>
<feature type="binding site" evidence="14 15">
    <location>
        <position position="39"/>
    </location>
    <ligand>
        <name>a divalent metal cation</name>
        <dbReference type="ChEBI" id="CHEBI:60240"/>
    </ligand>
</feature>
<sequence length="220" mass="23551">MKRFEPGFATLSGPRKTELDFSHDSRFRGRGLWPLAGIDEVGCGPLAGPVCAAAVILNPDQPPQGVNDSKALTAKARETAFALICESALSVSFAFATAAEIDALNIRRAALLAMTRAAAGLSVRPAYALVDGRFLPDLPCRGEAIVKGDAISLSIAAASIVAKVMRDAMMRRLAERHPEYGFAENAGYGVPRHLSAIEKFGPTPYHRMSFSPLRKPSEEL</sequence>
<dbReference type="InterPro" id="IPR022898">
    <property type="entry name" value="RNase_HII"/>
</dbReference>
<organism evidence="18 19">
    <name type="scientific">Methylocystis heyeri</name>
    <dbReference type="NCBI Taxonomy" id="391905"/>
    <lineage>
        <taxon>Bacteria</taxon>
        <taxon>Pseudomonadati</taxon>
        <taxon>Pseudomonadota</taxon>
        <taxon>Alphaproteobacteria</taxon>
        <taxon>Hyphomicrobiales</taxon>
        <taxon>Methylocystaceae</taxon>
        <taxon>Methylocystis</taxon>
    </lineage>
</organism>
<dbReference type="GO" id="GO:0030145">
    <property type="term" value="F:manganese ion binding"/>
    <property type="evidence" value="ECO:0007669"/>
    <property type="project" value="UniProtKB-UniRule"/>
</dbReference>
<keyword evidence="11 14" id="KW-0255">Endonuclease</keyword>
<dbReference type="GO" id="GO:0006298">
    <property type="term" value="P:mismatch repair"/>
    <property type="evidence" value="ECO:0007669"/>
    <property type="project" value="TreeGrafter"/>
</dbReference>
<dbReference type="HAMAP" id="MF_00052_B">
    <property type="entry name" value="RNase_HII_B"/>
    <property type="match status" value="1"/>
</dbReference>
<dbReference type="NCBIfam" id="NF000595">
    <property type="entry name" value="PRK00015.1-3"/>
    <property type="match status" value="1"/>
</dbReference>
<dbReference type="PROSITE" id="PS51975">
    <property type="entry name" value="RNASE_H_2"/>
    <property type="match status" value="1"/>
</dbReference>
<keyword evidence="8 14" id="KW-0963">Cytoplasm</keyword>
<dbReference type="CDD" id="cd07182">
    <property type="entry name" value="RNase_HII_bacteria_HII_like"/>
    <property type="match status" value="1"/>
</dbReference>
<dbReference type="GO" id="GO:0005737">
    <property type="term" value="C:cytoplasm"/>
    <property type="evidence" value="ECO:0007669"/>
    <property type="project" value="UniProtKB-SubCell"/>
</dbReference>
<keyword evidence="13 14" id="KW-0464">Manganese</keyword>
<evidence type="ECO:0000256" key="15">
    <source>
        <dbReference type="PROSITE-ProRule" id="PRU01319"/>
    </source>
</evidence>
<dbReference type="EC" id="3.1.26.4" evidence="6 14"/>
<feature type="binding site" evidence="14 15">
    <location>
        <position position="131"/>
    </location>
    <ligand>
        <name>a divalent metal cation</name>
        <dbReference type="ChEBI" id="CHEBI:60240"/>
    </ligand>
</feature>
<dbReference type="InterPro" id="IPR036397">
    <property type="entry name" value="RNaseH_sf"/>
</dbReference>
<dbReference type="AlphaFoldDB" id="A0A6B8KH18"/>
<name>A0A6B8KH18_9HYPH</name>
<keyword evidence="10 14" id="KW-0479">Metal-binding</keyword>
<proteinExistence type="inferred from homology"/>
<dbReference type="EMBL" id="CP046052">
    <property type="protein sequence ID" value="QGM46922.1"/>
    <property type="molecule type" value="Genomic_DNA"/>
</dbReference>
<evidence type="ECO:0000256" key="4">
    <source>
        <dbReference type="ARBA" id="ARBA00004496"/>
    </source>
</evidence>
<evidence type="ECO:0000256" key="7">
    <source>
        <dbReference type="ARBA" id="ARBA00019179"/>
    </source>
</evidence>
<comment type="cofactor">
    <cofactor evidence="2">
        <name>Mg(2+)</name>
        <dbReference type="ChEBI" id="CHEBI:18420"/>
    </cofactor>
</comment>
<evidence type="ECO:0000259" key="17">
    <source>
        <dbReference type="PROSITE" id="PS51975"/>
    </source>
</evidence>
<dbReference type="OrthoDB" id="9803420at2"/>
<dbReference type="KEGG" id="mhey:H2LOC_015155"/>
<dbReference type="InterPro" id="IPR012337">
    <property type="entry name" value="RNaseH-like_sf"/>
</dbReference>
<evidence type="ECO:0000256" key="6">
    <source>
        <dbReference type="ARBA" id="ARBA00012180"/>
    </source>
</evidence>
<evidence type="ECO:0000256" key="16">
    <source>
        <dbReference type="RuleBase" id="RU003515"/>
    </source>
</evidence>
<reference evidence="18 19" key="1">
    <citation type="submission" date="2019-11" db="EMBL/GenBank/DDBJ databases">
        <title>The genome sequence of Methylocystis heyeri.</title>
        <authorList>
            <person name="Oshkin I.Y."/>
            <person name="Miroshnikov K."/>
            <person name="Dedysh S.N."/>
        </authorList>
    </citation>
    <scope>NUCLEOTIDE SEQUENCE [LARGE SCALE GENOMIC DNA]</scope>
    <source>
        <strain evidence="18 19">H2</strain>
    </source>
</reference>
<evidence type="ECO:0000313" key="18">
    <source>
        <dbReference type="EMBL" id="QGM46922.1"/>
    </source>
</evidence>
<gene>
    <name evidence="14" type="primary">rnhB</name>
    <name evidence="18" type="ORF">H2LOC_015155</name>
</gene>
<feature type="domain" description="RNase H type-2" evidence="17">
    <location>
        <begin position="33"/>
        <end position="220"/>
    </location>
</feature>
<keyword evidence="19" id="KW-1185">Reference proteome</keyword>
<evidence type="ECO:0000256" key="8">
    <source>
        <dbReference type="ARBA" id="ARBA00022490"/>
    </source>
</evidence>
<feature type="binding site" evidence="14 15">
    <location>
        <position position="40"/>
    </location>
    <ligand>
        <name>a divalent metal cation</name>
        <dbReference type="ChEBI" id="CHEBI:60240"/>
    </ligand>
</feature>
<dbReference type="Proteomes" id="UP000309061">
    <property type="component" value="Chromosome"/>
</dbReference>
<evidence type="ECO:0000256" key="5">
    <source>
        <dbReference type="ARBA" id="ARBA00007383"/>
    </source>
</evidence>
<dbReference type="SUPFAM" id="SSF53098">
    <property type="entry name" value="Ribonuclease H-like"/>
    <property type="match status" value="1"/>
</dbReference>
<comment type="cofactor">
    <cofactor evidence="14 15">
        <name>Mn(2+)</name>
        <dbReference type="ChEBI" id="CHEBI:29035"/>
    </cofactor>
    <cofactor evidence="14 15">
        <name>Mg(2+)</name>
        <dbReference type="ChEBI" id="CHEBI:18420"/>
    </cofactor>
    <text evidence="14 15">Manganese or magnesium. Binds 1 divalent metal ion per monomer in the absence of substrate. May bind a second metal ion after substrate binding.</text>
</comment>
<evidence type="ECO:0000256" key="1">
    <source>
        <dbReference type="ARBA" id="ARBA00000077"/>
    </source>
</evidence>
<comment type="catalytic activity">
    <reaction evidence="1 14 15 16">
        <text>Endonucleolytic cleavage to 5'-phosphomonoester.</text>
        <dbReference type="EC" id="3.1.26.4"/>
    </reaction>
</comment>